<dbReference type="AlphaFoldDB" id="A0A520XFE4"/>
<protein>
    <submittedName>
        <fullName evidence="1">Uncharacterized protein</fullName>
    </submittedName>
</protein>
<proteinExistence type="predicted"/>
<reference evidence="1 2" key="1">
    <citation type="submission" date="2019-01" db="EMBL/GenBank/DDBJ databases">
        <title>Insights into ecological role of a new deltaproteobacterial order Candidatus Sinidesulfobacterales (Sva0485) by metagenomics and metatranscriptomics.</title>
        <authorList>
            <person name="Tan S."/>
            <person name="Liu J."/>
            <person name="Fang Y."/>
            <person name="Hedlund B."/>
            <person name="Lian Z.-H."/>
            <person name="Huang L.-Y."/>
            <person name="Li J.-T."/>
            <person name="Huang L.-N."/>
            <person name="Li W.-J."/>
            <person name="Jiang H.-C."/>
            <person name="Dong H.-L."/>
            <person name="Shu W.-S."/>
        </authorList>
    </citation>
    <scope>NUCLEOTIDE SEQUENCE [LARGE SCALE GENOMIC DNA]</scope>
    <source>
        <strain evidence="1">AP4</strain>
    </source>
</reference>
<accession>A0A520XFE4</accession>
<sequence>MPSIFEKMEEKNESISAAIPVNIYGNIEKAAALFKQKPSQIIRTILLNFNFKSIKEIVEDKNKNISVQIPQILRDKINSAAKEMNVSPSLIVRTAIVKYNLSLMRDIKEKEPNKSGNSEK</sequence>
<gene>
    <name evidence="1" type="ORF">EVJ48_02905</name>
</gene>
<dbReference type="CDD" id="cd21631">
    <property type="entry name" value="RHH_CopG_NikR-like"/>
    <property type="match status" value="1"/>
</dbReference>
<organism evidence="1 2">
    <name type="scientific">Candidatus Acidulodesulfobacterium acidiphilum</name>
    <dbReference type="NCBI Taxonomy" id="2597224"/>
    <lineage>
        <taxon>Bacteria</taxon>
        <taxon>Deltaproteobacteria</taxon>
        <taxon>Candidatus Acidulodesulfobacterales</taxon>
        <taxon>Candidatus Acidulodesulfobacterium</taxon>
    </lineage>
</organism>
<dbReference type="Proteomes" id="UP000322454">
    <property type="component" value="Unassembled WGS sequence"/>
</dbReference>
<evidence type="ECO:0000313" key="1">
    <source>
        <dbReference type="EMBL" id="RZV39888.1"/>
    </source>
</evidence>
<comment type="caution">
    <text evidence="1">The sequence shown here is derived from an EMBL/GenBank/DDBJ whole genome shotgun (WGS) entry which is preliminary data.</text>
</comment>
<dbReference type="EMBL" id="SHMQ01000005">
    <property type="protein sequence ID" value="RZV39888.1"/>
    <property type="molecule type" value="Genomic_DNA"/>
</dbReference>
<name>A0A520XFE4_9DELT</name>
<evidence type="ECO:0000313" key="2">
    <source>
        <dbReference type="Proteomes" id="UP000322454"/>
    </source>
</evidence>